<sequence>MPPTIRLFSAFPFILLVLLTISTKIIASENPFKVDGKVLELDESNFDAAISTFDYIFVDFYAPWCSHCKSLAPELDKAAPVLAGLKKPIIVAKVNADKYRRLASKHEIDGYPTLKIFVHGVPTEYYGPRPANLLVRFLTKFVAPDVAILDSDSAISEFVEAADFSDNIMTSYDFDKVPALIATHPAHDEQSIFYGPFEDKFLEDYIKQSLLPLVLPVNEDSLKSLKDDKRKIVLTIMEDETDEKSKKLRNVLKAAASANRDLIFGYVGVKQWEDFAESFEVYKKTQLPKMIVWDGNEEYYSVIGSESIEESDPGTQISKFLESYRVGSVIQKRISGPTLMGFINSQLGGKYFFISILVLLVIITLIITMGKEEPLTVGTRDQIDHSRNVPSQPEARESRRATDKED</sequence>
<evidence type="ECO:0000256" key="3">
    <source>
        <dbReference type="ARBA" id="ARBA00023157"/>
    </source>
</evidence>
<keyword evidence="10" id="KW-1185">Reference proteome</keyword>
<evidence type="ECO:0000259" key="8">
    <source>
        <dbReference type="PROSITE" id="PS51352"/>
    </source>
</evidence>
<dbReference type="PROSITE" id="PS51352">
    <property type="entry name" value="THIOREDOXIN_2"/>
    <property type="match status" value="1"/>
</dbReference>
<evidence type="ECO:0000313" key="10">
    <source>
        <dbReference type="Proteomes" id="UP001604336"/>
    </source>
</evidence>
<dbReference type="EMBL" id="JBFOLK010000006">
    <property type="protein sequence ID" value="KAL2503471.1"/>
    <property type="molecule type" value="Genomic_DNA"/>
</dbReference>
<dbReference type="PANTHER" id="PTHR18929">
    <property type="entry name" value="PROTEIN DISULFIDE ISOMERASE"/>
    <property type="match status" value="1"/>
</dbReference>
<feature type="compositionally biased region" description="Basic and acidic residues" evidence="5">
    <location>
        <begin position="394"/>
        <end position="406"/>
    </location>
</feature>
<evidence type="ECO:0000256" key="6">
    <source>
        <dbReference type="SAM" id="Phobius"/>
    </source>
</evidence>
<organism evidence="9 10">
    <name type="scientific">Abeliophyllum distichum</name>
    <dbReference type="NCBI Taxonomy" id="126358"/>
    <lineage>
        <taxon>Eukaryota</taxon>
        <taxon>Viridiplantae</taxon>
        <taxon>Streptophyta</taxon>
        <taxon>Embryophyta</taxon>
        <taxon>Tracheophyta</taxon>
        <taxon>Spermatophyta</taxon>
        <taxon>Magnoliopsida</taxon>
        <taxon>eudicotyledons</taxon>
        <taxon>Gunneridae</taxon>
        <taxon>Pentapetalae</taxon>
        <taxon>asterids</taxon>
        <taxon>lamiids</taxon>
        <taxon>Lamiales</taxon>
        <taxon>Oleaceae</taxon>
        <taxon>Forsythieae</taxon>
        <taxon>Abeliophyllum</taxon>
    </lineage>
</organism>
<dbReference type="SUPFAM" id="SSF52833">
    <property type="entry name" value="Thioredoxin-like"/>
    <property type="match status" value="2"/>
</dbReference>
<evidence type="ECO:0000256" key="1">
    <source>
        <dbReference type="ARBA" id="ARBA00006347"/>
    </source>
</evidence>
<evidence type="ECO:0000313" key="9">
    <source>
        <dbReference type="EMBL" id="KAL2503471.1"/>
    </source>
</evidence>
<name>A0ABD1SRY0_9LAMI</name>
<evidence type="ECO:0000256" key="4">
    <source>
        <dbReference type="ARBA" id="ARBA00023284"/>
    </source>
</evidence>
<protein>
    <submittedName>
        <fullName evidence="9">Protein disulfide-isomerase 5-2</fullName>
    </submittedName>
</protein>
<dbReference type="InterPro" id="IPR013766">
    <property type="entry name" value="Thioredoxin_domain"/>
</dbReference>
<evidence type="ECO:0000256" key="5">
    <source>
        <dbReference type="SAM" id="MobiDB-lite"/>
    </source>
</evidence>
<keyword evidence="4" id="KW-0676">Redox-active center</keyword>
<feature type="signal peptide" evidence="7">
    <location>
        <begin position="1"/>
        <end position="27"/>
    </location>
</feature>
<feature type="domain" description="Thioredoxin" evidence="8">
    <location>
        <begin position="19"/>
        <end position="143"/>
    </location>
</feature>
<dbReference type="Pfam" id="PF13848">
    <property type="entry name" value="Thioredoxin_6"/>
    <property type="match status" value="1"/>
</dbReference>
<evidence type="ECO:0000256" key="2">
    <source>
        <dbReference type="ARBA" id="ARBA00022729"/>
    </source>
</evidence>
<dbReference type="InterPro" id="IPR036249">
    <property type="entry name" value="Thioredoxin-like_sf"/>
</dbReference>
<keyword evidence="6" id="KW-0472">Membrane</keyword>
<feature type="chain" id="PRO_5044798697" evidence="7">
    <location>
        <begin position="28"/>
        <end position="406"/>
    </location>
</feature>
<comment type="similarity">
    <text evidence="1">Belongs to the protein disulfide isomerase family.</text>
</comment>
<proteinExistence type="inferred from homology"/>
<dbReference type="Gene3D" id="3.40.30.10">
    <property type="entry name" value="Glutaredoxin"/>
    <property type="match status" value="2"/>
</dbReference>
<dbReference type="PANTHER" id="PTHR18929:SF218">
    <property type="entry name" value="PROTEIN DISULFIDE-ISOMERASE 5-2"/>
    <property type="match status" value="1"/>
</dbReference>
<feature type="region of interest" description="Disordered" evidence="5">
    <location>
        <begin position="378"/>
        <end position="406"/>
    </location>
</feature>
<dbReference type="CDD" id="cd02961">
    <property type="entry name" value="PDI_a_family"/>
    <property type="match status" value="1"/>
</dbReference>
<feature type="transmembrane region" description="Helical" evidence="6">
    <location>
        <begin position="351"/>
        <end position="370"/>
    </location>
</feature>
<gene>
    <name evidence="9" type="ORF">Adt_19092</name>
</gene>
<keyword evidence="2 7" id="KW-0732">Signal</keyword>
<dbReference type="FunFam" id="3.40.30.10:FF:000107">
    <property type="entry name" value="Protein disulfide-isomerase 5-2"/>
    <property type="match status" value="1"/>
</dbReference>
<keyword evidence="3" id="KW-1015">Disulfide bond</keyword>
<dbReference type="Proteomes" id="UP001604336">
    <property type="component" value="Unassembled WGS sequence"/>
</dbReference>
<keyword evidence="6" id="KW-1133">Transmembrane helix</keyword>
<dbReference type="PRINTS" id="PR00421">
    <property type="entry name" value="THIOREDOXIN"/>
</dbReference>
<accession>A0ABD1SRY0</accession>
<reference evidence="10" key="1">
    <citation type="submission" date="2024-07" db="EMBL/GenBank/DDBJ databases">
        <title>Two chromosome-level genome assemblies of Korean endemic species Abeliophyllum distichum and Forsythia ovata (Oleaceae).</title>
        <authorList>
            <person name="Jang H."/>
        </authorList>
    </citation>
    <scope>NUCLEOTIDE SEQUENCE [LARGE SCALE GENOMIC DNA]</scope>
</reference>
<keyword evidence="6" id="KW-0812">Transmembrane</keyword>
<dbReference type="Pfam" id="PF00085">
    <property type="entry name" value="Thioredoxin"/>
    <property type="match status" value="1"/>
</dbReference>
<evidence type="ECO:0000256" key="7">
    <source>
        <dbReference type="SAM" id="SignalP"/>
    </source>
</evidence>
<comment type="caution">
    <text evidence="9">The sequence shown here is derived from an EMBL/GenBank/DDBJ whole genome shotgun (WGS) entry which is preliminary data.</text>
</comment>
<dbReference type="AlphaFoldDB" id="A0ABD1SRY0"/>